<keyword evidence="2" id="KW-1185">Reference proteome</keyword>
<dbReference type="AlphaFoldDB" id="A0A370Q975"/>
<comment type="caution">
    <text evidence="1">The sequence shown here is derived from an EMBL/GenBank/DDBJ whole genome shotgun (WGS) entry which is preliminary data.</text>
</comment>
<name>A0A370Q975_9FLAO</name>
<evidence type="ECO:0000313" key="1">
    <source>
        <dbReference type="EMBL" id="RDK84903.1"/>
    </source>
</evidence>
<dbReference type="EMBL" id="QRAO01000004">
    <property type="protein sequence ID" value="RDK84903.1"/>
    <property type="molecule type" value="Genomic_DNA"/>
</dbReference>
<accession>A0A370Q975</accession>
<proteinExistence type="predicted"/>
<protein>
    <submittedName>
        <fullName evidence="1">Uncharacterized protein</fullName>
    </submittedName>
</protein>
<gene>
    <name evidence="1" type="ORF">C8D94_104287</name>
</gene>
<reference evidence="1 2" key="1">
    <citation type="submission" date="2018-07" db="EMBL/GenBank/DDBJ databases">
        <title>Genomic Encyclopedia of Type Strains, Phase IV (KMG-IV): sequencing the most valuable type-strain genomes for metagenomic binning, comparative biology and taxonomic classification.</title>
        <authorList>
            <person name="Goeker M."/>
        </authorList>
    </citation>
    <scope>NUCLEOTIDE SEQUENCE [LARGE SCALE GENOMIC DNA]</scope>
    <source>
        <strain evidence="1 2">DSM 101478</strain>
    </source>
</reference>
<sequence>MALFLAMACREINNTNEKMMPVEADGGIGDGAPSLDSLLKAQKDSVNIQQKDSL</sequence>
<organism evidence="1 2">
    <name type="scientific">Marinirhabdus gelatinilytica</name>
    <dbReference type="NCBI Taxonomy" id="1703343"/>
    <lineage>
        <taxon>Bacteria</taxon>
        <taxon>Pseudomonadati</taxon>
        <taxon>Bacteroidota</taxon>
        <taxon>Flavobacteriia</taxon>
        <taxon>Flavobacteriales</taxon>
        <taxon>Flavobacteriaceae</taxon>
    </lineage>
</organism>
<dbReference type="Proteomes" id="UP000255317">
    <property type="component" value="Unassembled WGS sequence"/>
</dbReference>
<evidence type="ECO:0000313" key="2">
    <source>
        <dbReference type="Proteomes" id="UP000255317"/>
    </source>
</evidence>